<dbReference type="EMBL" id="JACIEP010000002">
    <property type="protein sequence ID" value="MBB4034930.1"/>
    <property type="molecule type" value="Genomic_DNA"/>
</dbReference>
<dbReference type="SUPFAM" id="SSF100950">
    <property type="entry name" value="NagB/RpiA/CoA transferase-like"/>
    <property type="match status" value="1"/>
</dbReference>
<name>A0A840CG36_9BACT</name>
<dbReference type="CDD" id="cd01399">
    <property type="entry name" value="GlcN6P_deaminase"/>
    <property type="match status" value="1"/>
</dbReference>
<dbReference type="AlphaFoldDB" id="A0A840CG36"/>
<dbReference type="GO" id="GO:0042802">
    <property type="term" value="F:identical protein binding"/>
    <property type="evidence" value="ECO:0007669"/>
    <property type="project" value="TreeGrafter"/>
</dbReference>
<dbReference type="GO" id="GO:0006046">
    <property type="term" value="P:N-acetylglucosamine catabolic process"/>
    <property type="evidence" value="ECO:0007669"/>
    <property type="project" value="TreeGrafter"/>
</dbReference>
<dbReference type="GO" id="GO:0005975">
    <property type="term" value="P:carbohydrate metabolic process"/>
    <property type="evidence" value="ECO:0007669"/>
    <property type="project" value="InterPro"/>
</dbReference>
<dbReference type="EC" id="3.5.99.6" evidence="2"/>
<dbReference type="PANTHER" id="PTHR11280:SF6">
    <property type="entry name" value="GLUCOSAMINE-6-PHOSPHATE ISOMERASE NAGB"/>
    <property type="match status" value="1"/>
</dbReference>
<dbReference type="Pfam" id="PF01182">
    <property type="entry name" value="Glucosamine_iso"/>
    <property type="match status" value="1"/>
</dbReference>
<dbReference type="Gene3D" id="3.40.50.1360">
    <property type="match status" value="1"/>
</dbReference>
<evidence type="ECO:0000313" key="2">
    <source>
        <dbReference type="EMBL" id="MBB4034930.1"/>
    </source>
</evidence>
<dbReference type="RefSeq" id="WP_183305860.1">
    <property type="nucleotide sequence ID" value="NZ_JACIEP010000002.1"/>
</dbReference>
<proteinExistence type="predicted"/>
<sequence length="252" mass="28941">MILKKDKLTVKIYTTTKEMSVNAARDVSDQIKELLKEKEYINMIFAAAPSQSEFLKELTSHKEIDWSRINAFHLDEYINLSEDAPQRFGNFLKKEIFGLLPFRKIYYLDGNKPIDEECKRYADLLKKYPPNIVCLGIGENGHIAFNDPHVARFDDEEMVKVVVLDEMCRQQQVNDKCFDKLDDVPTEALTLTIPTLLLAQYLFCIVPFRTKAQAVFNTINGKISEVCPASALRTKDNAVLYLDRDSSALLNY</sequence>
<accession>A0A840CG36</accession>
<reference evidence="2 3" key="1">
    <citation type="submission" date="2020-08" db="EMBL/GenBank/DDBJ databases">
        <title>Genomic Encyclopedia of Type Strains, Phase IV (KMG-IV): sequencing the most valuable type-strain genomes for metagenomic binning, comparative biology and taxonomic classification.</title>
        <authorList>
            <person name="Goeker M."/>
        </authorList>
    </citation>
    <scope>NUCLEOTIDE SEQUENCE [LARGE SCALE GENOMIC DNA]</scope>
    <source>
        <strain evidence="2 3">DSM 104969</strain>
    </source>
</reference>
<dbReference type="GO" id="GO:0005737">
    <property type="term" value="C:cytoplasm"/>
    <property type="evidence" value="ECO:0007669"/>
    <property type="project" value="TreeGrafter"/>
</dbReference>
<dbReference type="InterPro" id="IPR006148">
    <property type="entry name" value="Glc/Gal-6P_isomerase"/>
</dbReference>
<dbReference type="InterPro" id="IPR004547">
    <property type="entry name" value="Glucosamine6P_isomerase"/>
</dbReference>
<gene>
    <name evidence="2" type="ORF">GGR21_000817</name>
</gene>
<protein>
    <submittedName>
        <fullName evidence="2">Glucosamine-6-phosphate deaminase</fullName>
        <ecNumber evidence="2">3.5.99.6</ecNumber>
    </submittedName>
</protein>
<dbReference type="GO" id="GO:0004342">
    <property type="term" value="F:glucosamine-6-phosphate deaminase activity"/>
    <property type="evidence" value="ECO:0007669"/>
    <property type="project" value="UniProtKB-EC"/>
</dbReference>
<keyword evidence="3" id="KW-1185">Reference proteome</keyword>
<dbReference type="InterPro" id="IPR037171">
    <property type="entry name" value="NagB/RpiA_transferase-like"/>
</dbReference>
<keyword evidence="2" id="KW-0378">Hydrolase</keyword>
<comment type="caution">
    <text evidence="2">The sequence shown here is derived from an EMBL/GenBank/DDBJ whole genome shotgun (WGS) entry which is preliminary data.</text>
</comment>
<feature type="domain" description="Glucosamine/galactosamine-6-phosphate isomerase" evidence="1">
    <location>
        <begin position="16"/>
        <end position="238"/>
    </location>
</feature>
<dbReference type="GO" id="GO:0006043">
    <property type="term" value="P:glucosamine catabolic process"/>
    <property type="evidence" value="ECO:0007669"/>
    <property type="project" value="TreeGrafter"/>
</dbReference>
<organism evidence="2 3">
    <name type="scientific">Dysgonomonas hofstadii</name>
    <dbReference type="NCBI Taxonomy" id="637886"/>
    <lineage>
        <taxon>Bacteria</taxon>
        <taxon>Pseudomonadati</taxon>
        <taxon>Bacteroidota</taxon>
        <taxon>Bacteroidia</taxon>
        <taxon>Bacteroidales</taxon>
        <taxon>Dysgonomonadaceae</taxon>
        <taxon>Dysgonomonas</taxon>
    </lineage>
</organism>
<dbReference type="GO" id="GO:0019262">
    <property type="term" value="P:N-acetylneuraminate catabolic process"/>
    <property type="evidence" value="ECO:0007669"/>
    <property type="project" value="TreeGrafter"/>
</dbReference>
<evidence type="ECO:0000313" key="3">
    <source>
        <dbReference type="Proteomes" id="UP000555103"/>
    </source>
</evidence>
<dbReference type="PANTHER" id="PTHR11280">
    <property type="entry name" value="GLUCOSAMINE-6-PHOSPHATE ISOMERASE"/>
    <property type="match status" value="1"/>
</dbReference>
<dbReference type="Proteomes" id="UP000555103">
    <property type="component" value="Unassembled WGS sequence"/>
</dbReference>
<evidence type="ECO:0000259" key="1">
    <source>
        <dbReference type="Pfam" id="PF01182"/>
    </source>
</evidence>